<name>A0A3S9ZMC4_STRGD</name>
<dbReference type="Gene3D" id="1.10.10.660">
    <property type="entry name" value="conserved protein of unknown function from Enterococcus faecalis V583"/>
    <property type="match status" value="1"/>
</dbReference>
<dbReference type="Gene3D" id="3.90.1700.10">
    <property type="entry name" value="v583 domain like"/>
    <property type="match status" value="1"/>
</dbReference>
<dbReference type="EMBL" id="CP029078">
    <property type="protein sequence ID" value="QCN84098.1"/>
    <property type="molecule type" value="Genomic_DNA"/>
</dbReference>
<evidence type="ECO:0000313" key="5">
    <source>
        <dbReference type="Proteomes" id="UP000501753"/>
    </source>
</evidence>
<evidence type="ECO:0000256" key="1">
    <source>
        <dbReference type="SAM" id="MobiDB-lite"/>
    </source>
</evidence>
<gene>
    <name evidence="3" type="ORF">DDJ31_03185</name>
    <name evidence="2" type="ORF">ELQ87_36060</name>
</gene>
<dbReference type="KEGG" id="sgd:ELQ87_36060"/>
<dbReference type="Pfam" id="PF06545">
    <property type="entry name" value="AllG"/>
    <property type="match status" value="1"/>
</dbReference>
<dbReference type="Proteomes" id="UP000501753">
    <property type="component" value="Chromosome"/>
</dbReference>
<keyword evidence="5" id="KW-1185">Reference proteome</keyword>
<feature type="region of interest" description="Disordered" evidence="1">
    <location>
        <begin position="1"/>
        <end position="23"/>
    </location>
</feature>
<evidence type="ECO:0000313" key="4">
    <source>
        <dbReference type="Proteomes" id="UP000271291"/>
    </source>
</evidence>
<organism evidence="2 4">
    <name type="scientific">Streptomyces griseoviridis</name>
    <dbReference type="NCBI Taxonomy" id="45398"/>
    <lineage>
        <taxon>Bacteria</taxon>
        <taxon>Bacillati</taxon>
        <taxon>Actinomycetota</taxon>
        <taxon>Actinomycetes</taxon>
        <taxon>Kitasatosporales</taxon>
        <taxon>Streptomycetaceae</taxon>
        <taxon>Streptomyces</taxon>
    </lineage>
</organism>
<protein>
    <submittedName>
        <fullName evidence="2">DUF1116 domain-containing protein</fullName>
    </submittedName>
    <submittedName>
        <fullName evidence="3">YahG/YlbE-like protein</fullName>
    </submittedName>
</protein>
<dbReference type="OrthoDB" id="6193532at2"/>
<dbReference type="Gene3D" id="3.90.1710.10">
    <property type="entry name" value="Enterococcus faecalis V583 domain"/>
    <property type="match status" value="1"/>
</dbReference>
<feature type="compositionally biased region" description="Low complexity" evidence="1">
    <location>
        <begin position="7"/>
        <end position="20"/>
    </location>
</feature>
<proteinExistence type="predicted"/>
<sequence length="442" mass="46628">MSGGPGTASAAGSARGTAADDANERAVARLTGSRPVLETVARAGDVVRGLTDRTILVSGPPMAWDRYTGGQRRAIIGGALYEGLAGDEAEAEALLADGFLTVRPSHDHATVGSLTGVCTASMPVLVVHDQASGRRAFCRMNEGADRASLTFGVWDDGVEARLRHVSDIVSPALAEVLERMGGLAVGPIVRRALTMGDDLHSRHKAAGALFRAEVLDAVLDLSRQGVTRRYRALAGYLRSAEYLFLHIVMAAAKAAADSASHLAGSSLVTAMNLNEKEFGLRVSGLGDRWLTAPLPPVATLRGRLYDGWSTDDLAYVGGESLITETIGLGGMAAAAAMPLQDHSAGSPPEMLRTTERMYRITLREHPDYRIPALAYRGVPCGIDVRRVAETGVVPAIHLGATLRDGGHAGAVLFRPPLEPFERAVELLSNEPTLTPARPGDPL</sequence>
<dbReference type="RefSeq" id="WP_127181825.1">
    <property type="nucleotide sequence ID" value="NZ_CP029078.1"/>
</dbReference>
<dbReference type="Proteomes" id="UP000271291">
    <property type="component" value="Chromosome"/>
</dbReference>
<evidence type="ECO:0000313" key="3">
    <source>
        <dbReference type="EMBL" id="QCN84098.1"/>
    </source>
</evidence>
<dbReference type="EMBL" id="CP034687">
    <property type="protein sequence ID" value="AZS89055.1"/>
    <property type="molecule type" value="Genomic_DNA"/>
</dbReference>
<dbReference type="AlphaFoldDB" id="A0A3S9ZMC4"/>
<dbReference type="InterPro" id="IPR024033">
    <property type="entry name" value="OXTCase_su_AllG_h-dom"/>
</dbReference>
<reference evidence="2 4" key="2">
    <citation type="submission" date="2018-12" db="EMBL/GenBank/DDBJ databases">
        <title>Streptomyces griseoviridis F1-27 complete genome.</title>
        <authorList>
            <person name="Mariita R.M."/>
            <person name="Sello J.K."/>
        </authorList>
    </citation>
    <scope>NUCLEOTIDE SEQUENCE [LARGE SCALE GENOMIC DNA]</scope>
    <source>
        <strain evidence="2 4">F1-27</strain>
    </source>
</reference>
<reference evidence="3 5" key="1">
    <citation type="submission" date="2018-04" db="EMBL/GenBank/DDBJ databases">
        <title>Complete genome sequences of Streptomyces griseoviridis K61 and characterization of antagonistic properties of biological control agents.</title>
        <authorList>
            <person name="Mariita R.M."/>
            <person name="Sello J.K."/>
        </authorList>
    </citation>
    <scope>NUCLEOTIDE SEQUENCE [LARGE SCALE GENOMIC DNA]</scope>
    <source>
        <strain evidence="3 5">K61</strain>
    </source>
</reference>
<dbReference type="InterPro" id="IPR009499">
    <property type="entry name" value="AllG-like"/>
</dbReference>
<evidence type="ECO:0000313" key="2">
    <source>
        <dbReference type="EMBL" id="AZS89055.1"/>
    </source>
</evidence>
<accession>A0A3S9ZMC4</accession>